<proteinExistence type="predicted"/>
<dbReference type="AlphaFoldDB" id="A0A0V0H115"/>
<name>A0A0V0H115_SOLCH</name>
<organism evidence="1">
    <name type="scientific">Solanum chacoense</name>
    <name type="common">Chaco potato</name>
    <dbReference type="NCBI Taxonomy" id="4108"/>
    <lineage>
        <taxon>Eukaryota</taxon>
        <taxon>Viridiplantae</taxon>
        <taxon>Streptophyta</taxon>
        <taxon>Embryophyta</taxon>
        <taxon>Tracheophyta</taxon>
        <taxon>Spermatophyta</taxon>
        <taxon>Magnoliopsida</taxon>
        <taxon>eudicotyledons</taxon>
        <taxon>Gunneridae</taxon>
        <taxon>Pentapetalae</taxon>
        <taxon>asterids</taxon>
        <taxon>lamiids</taxon>
        <taxon>Solanales</taxon>
        <taxon>Solanaceae</taxon>
        <taxon>Solanoideae</taxon>
        <taxon>Solaneae</taxon>
        <taxon>Solanum</taxon>
    </lineage>
</organism>
<reference evidence="1" key="1">
    <citation type="submission" date="2015-12" db="EMBL/GenBank/DDBJ databases">
        <title>Gene expression during late stages of embryo sac development: a critical building block for successful pollen-pistil interactions.</title>
        <authorList>
            <person name="Liu Y."/>
            <person name="Joly V."/>
            <person name="Sabar M."/>
            <person name="Matton D.P."/>
        </authorList>
    </citation>
    <scope>NUCLEOTIDE SEQUENCE</scope>
</reference>
<dbReference type="EMBL" id="GEDG01028511">
    <property type="protein sequence ID" value="JAP13131.1"/>
    <property type="molecule type" value="Transcribed_RNA"/>
</dbReference>
<sequence>MENFTRKKRYMKKYFPYPFFMPFPDPLVGFCRNSKLKKLMLRRRHRVLWITIVTEPSFKEVVS</sequence>
<evidence type="ECO:0000313" key="1">
    <source>
        <dbReference type="EMBL" id="JAP13131.1"/>
    </source>
</evidence>
<protein>
    <submittedName>
        <fullName evidence="1">Putative ovule protein</fullName>
    </submittedName>
</protein>
<accession>A0A0V0H115</accession>